<comment type="subcellular location">
    <subcellularLocation>
        <location evidence="2">Cytoplasm</location>
    </subcellularLocation>
    <subcellularLocation>
        <location evidence="1">Nucleus</location>
    </subcellularLocation>
</comment>
<accession>A0AAD3SVW1</accession>
<name>A0AAD3SVW1_NEPGR</name>
<sequence>MSKWIETPTIGSYFFFSSQRPVSELDAAAVKLPKVYKSYRTRRNLADCAVVIEELWLVSASIFKCAEVGYPSRKRSKHEVSEDQTAAPMHQVSQAVVVENGKLTNRKSGKLVETVEDSKWIFVLSTSRALFVGQKKKGFSRCIHMMISLLPKLLVMKQIQWWILLLLSIKWIRCRLTETTRLPIIKNRMLRHQFLRWPSVCLASGPQELELGLAVSGTTWWVCNLGCSNKSTYRPWSHLGIPQAQPHPIFLAQSENQTLSQAGVHGPSQAGMPDFCG</sequence>
<keyword evidence="6" id="KW-1185">Reference proteome</keyword>
<comment type="caution">
    <text evidence="5">The sequence shown here is derived from an EMBL/GenBank/DDBJ whole genome shotgun (WGS) entry which is preliminary data.</text>
</comment>
<keyword evidence="3" id="KW-0963">Cytoplasm</keyword>
<gene>
    <name evidence="5" type="ORF">Nepgr_019926</name>
</gene>
<evidence type="ECO:0000256" key="2">
    <source>
        <dbReference type="ARBA" id="ARBA00004496"/>
    </source>
</evidence>
<reference evidence="5" key="1">
    <citation type="submission" date="2023-05" db="EMBL/GenBank/DDBJ databases">
        <title>Nepenthes gracilis genome sequencing.</title>
        <authorList>
            <person name="Fukushima K."/>
        </authorList>
    </citation>
    <scope>NUCLEOTIDE SEQUENCE</scope>
    <source>
        <strain evidence="5">SING2019-196</strain>
    </source>
</reference>
<proteinExistence type="predicted"/>
<dbReference type="PANTHER" id="PTHR31250">
    <property type="entry name" value="IQ DOMAIN-CONTAINING PROTEIN IQM3"/>
    <property type="match status" value="1"/>
</dbReference>
<evidence type="ECO:0000256" key="4">
    <source>
        <dbReference type="ARBA" id="ARBA00023242"/>
    </source>
</evidence>
<dbReference type="AlphaFoldDB" id="A0AAD3SVW1"/>
<keyword evidence="4" id="KW-0539">Nucleus</keyword>
<dbReference type="EMBL" id="BSYO01000018">
    <property type="protein sequence ID" value="GMH18085.1"/>
    <property type="molecule type" value="Genomic_DNA"/>
</dbReference>
<evidence type="ECO:0000313" key="6">
    <source>
        <dbReference type="Proteomes" id="UP001279734"/>
    </source>
</evidence>
<dbReference type="GO" id="GO:0005634">
    <property type="term" value="C:nucleus"/>
    <property type="evidence" value="ECO:0007669"/>
    <property type="project" value="UniProtKB-SubCell"/>
</dbReference>
<evidence type="ECO:0000313" key="5">
    <source>
        <dbReference type="EMBL" id="GMH18085.1"/>
    </source>
</evidence>
<dbReference type="InterPro" id="IPR044159">
    <property type="entry name" value="IQM"/>
</dbReference>
<dbReference type="PANTHER" id="PTHR31250:SF27">
    <property type="entry name" value="IQ DOMAIN-CONTAINING PROTEIN IQM5"/>
    <property type="match status" value="1"/>
</dbReference>
<evidence type="ECO:0000256" key="3">
    <source>
        <dbReference type="ARBA" id="ARBA00022490"/>
    </source>
</evidence>
<protein>
    <submittedName>
        <fullName evidence="5">Uncharacterized protein</fullName>
    </submittedName>
</protein>
<dbReference type="GO" id="GO:0005737">
    <property type="term" value="C:cytoplasm"/>
    <property type="evidence" value="ECO:0007669"/>
    <property type="project" value="UniProtKB-SubCell"/>
</dbReference>
<evidence type="ECO:0000256" key="1">
    <source>
        <dbReference type="ARBA" id="ARBA00004123"/>
    </source>
</evidence>
<organism evidence="5 6">
    <name type="scientific">Nepenthes gracilis</name>
    <name type="common">Slender pitcher plant</name>
    <dbReference type="NCBI Taxonomy" id="150966"/>
    <lineage>
        <taxon>Eukaryota</taxon>
        <taxon>Viridiplantae</taxon>
        <taxon>Streptophyta</taxon>
        <taxon>Embryophyta</taxon>
        <taxon>Tracheophyta</taxon>
        <taxon>Spermatophyta</taxon>
        <taxon>Magnoliopsida</taxon>
        <taxon>eudicotyledons</taxon>
        <taxon>Gunneridae</taxon>
        <taxon>Pentapetalae</taxon>
        <taxon>Caryophyllales</taxon>
        <taxon>Nepenthaceae</taxon>
        <taxon>Nepenthes</taxon>
    </lineage>
</organism>
<dbReference type="Proteomes" id="UP001279734">
    <property type="component" value="Unassembled WGS sequence"/>
</dbReference>